<sequence length="632" mass="70247">MTTYDPEEAKKDDSKAFREYKSNFDLLETATTTPNSTGPQRRTRSTQNERTSSLFGQPSLSISSHTPPAKRRKIAPTTEILDIISSAKTQLQRKGREKEKDTLEDSVMGESPSISVGKVKRKGVLSESTQEVERRSPSKGKGKEKPTATTAEHGTVESISVGMKSNASRAKKKSGMAEDADRHAPSKGKEKANETAPESISRGKRKSVTLEPPKPQEDEMPTYSTTRKRRKSEAGPLIQNNTHDPGGPISSPIIHLPRTKLKSISRPNPIPPALPSTRDPAPQPPPPRSPIKRIRLIVRKPPPLISHPLQRPPAPKFDGNLQKLILTFPFDKDLDDDARVTEEAKLRERAAQLRKEGRYFGDLDLNFSQLDESETQVNPQRSGYQGRPERKDTWDHLLEDVSTQHQARKKRVQGEAIAGFIASKIRAYWDAQAVKQDKARAVEEKRLRGLAKATVRMVVGEWRKVIFHIREQERLRAEAEELKRGHEHLDAILNQSGQILETQQGDLARSRSRSGSAPASLLYPHDSDEEEEGEESEGENSDEESGDEEDGEGVQVEEDEAPVNVDVDLAALYELDDAPPGPTRHFRSPSSSPSMASQRSVRPDTPMDEDTTLLATSSIPGRTPSRDPIDPD</sequence>
<comment type="caution">
    <text evidence="6">The sequence shown here is derived from an EMBL/GenBank/DDBJ whole genome shotgun (WGS) entry which is preliminary data.</text>
</comment>
<evidence type="ECO:0000256" key="4">
    <source>
        <dbReference type="ARBA" id="ARBA00022840"/>
    </source>
</evidence>
<keyword evidence="4" id="KW-0067">ATP-binding</keyword>
<feature type="compositionally biased region" description="Low complexity" evidence="5">
    <location>
        <begin position="588"/>
        <end position="600"/>
    </location>
</feature>
<dbReference type="EMBL" id="JBAHYK010000886">
    <property type="protein sequence ID" value="KAL0570717.1"/>
    <property type="molecule type" value="Genomic_DNA"/>
</dbReference>
<accession>A0ABR3F650</accession>
<feature type="compositionally biased region" description="Basic and acidic residues" evidence="5">
    <location>
        <begin position="94"/>
        <end position="103"/>
    </location>
</feature>
<proteinExistence type="predicted"/>
<evidence type="ECO:0000256" key="2">
    <source>
        <dbReference type="ARBA" id="ARBA00022741"/>
    </source>
</evidence>
<dbReference type="GO" id="GO:0016787">
    <property type="term" value="F:hydrolase activity"/>
    <property type="evidence" value="ECO:0007669"/>
    <property type="project" value="UniProtKB-KW"/>
</dbReference>
<keyword evidence="3" id="KW-0347">Helicase</keyword>
<dbReference type="InterPro" id="IPR050520">
    <property type="entry name" value="INO80/SWR1_helicase"/>
</dbReference>
<feature type="non-terminal residue" evidence="6">
    <location>
        <position position="632"/>
    </location>
</feature>
<feature type="region of interest" description="Disordered" evidence="5">
    <location>
        <begin position="503"/>
        <end position="632"/>
    </location>
</feature>
<feature type="compositionally biased region" description="Basic and acidic residues" evidence="5">
    <location>
        <begin position="175"/>
        <end position="193"/>
    </location>
</feature>
<dbReference type="GO" id="GO:0003678">
    <property type="term" value="F:DNA helicase activity"/>
    <property type="evidence" value="ECO:0007669"/>
    <property type="project" value="UniProtKB-EC"/>
</dbReference>
<keyword evidence="2" id="KW-0547">Nucleotide-binding</keyword>
<feature type="region of interest" description="Disordered" evidence="5">
    <location>
        <begin position="22"/>
        <end position="290"/>
    </location>
</feature>
<comment type="subcellular location">
    <subcellularLocation>
        <location evidence="1">Nucleus</location>
    </subcellularLocation>
</comment>
<feature type="compositionally biased region" description="Basic and acidic residues" evidence="5">
    <location>
        <begin position="131"/>
        <end position="146"/>
    </location>
</feature>
<keyword evidence="7" id="KW-1185">Reference proteome</keyword>
<evidence type="ECO:0000256" key="1">
    <source>
        <dbReference type="ARBA" id="ARBA00004123"/>
    </source>
</evidence>
<evidence type="ECO:0000256" key="3">
    <source>
        <dbReference type="ARBA" id="ARBA00022806"/>
    </source>
</evidence>
<dbReference type="PANTHER" id="PTHR45685">
    <property type="entry name" value="HELICASE SRCAP-RELATED"/>
    <property type="match status" value="1"/>
</dbReference>
<dbReference type="EC" id="3.6.4.12" evidence="6"/>
<gene>
    <name evidence="6" type="primary">SWR1_1</name>
    <name evidence="6" type="ORF">V5O48_011251</name>
</gene>
<evidence type="ECO:0000256" key="5">
    <source>
        <dbReference type="SAM" id="MobiDB-lite"/>
    </source>
</evidence>
<dbReference type="Proteomes" id="UP001465976">
    <property type="component" value="Unassembled WGS sequence"/>
</dbReference>
<organism evidence="6 7">
    <name type="scientific">Marasmius crinis-equi</name>
    <dbReference type="NCBI Taxonomy" id="585013"/>
    <lineage>
        <taxon>Eukaryota</taxon>
        <taxon>Fungi</taxon>
        <taxon>Dikarya</taxon>
        <taxon>Basidiomycota</taxon>
        <taxon>Agaricomycotina</taxon>
        <taxon>Agaricomycetes</taxon>
        <taxon>Agaricomycetidae</taxon>
        <taxon>Agaricales</taxon>
        <taxon>Marasmiineae</taxon>
        <taxon>Marasmiaceae</taxon>
        <taxon>Marasmius</taxon>
    </lineage>
</organism>
<reference evidence="6 7" key="1">
    <citation type="submission" date="2024-02" db="EMBL/GenBank/DDBJ databases">
        <title>A draft genome for the cacao thread blight pathogen Marasmius crinis-equi.</title>
        <authorList>
            <person name="Cohen S.P."/>
            <person name="Baruah I.K."/>
            <person name="Amoako-Attah I."/>
            <person name="Bukari Y."/>
            <person name="Meinhardt L.W."/>
            <person name="Bailey B.A."/>
        </authorList>
    </citation>
    <scope>NUCLEOTIDE SEQUENCE [LARGE SCALE GENOMIC DNA]</scope>
    <source>
        <strain evidence="6 7">GH-76</strain>
    </source>
</reference>
<evidence type="ECO:0000313" key="7">
    <source>
        <dbReference type="Proteomes" id="UP001465976"/>
    </source>
</evidence>
<keyword evidence="6" id="KW-0378">Hydrolase</keyword>
<name>A0ABR3F650_9AGAR</name>
<feature type="compositionally biased region" description="Low complexity" evidence="5">
    <location>
        <begin position="513"/>
        <end position="522"/>
    </location>
</feature>
<dbReference type="PANTHER" id="PTHR45685:SF1">
    <property type="entry name" value="HELICASE SRCAP"/>
    <property type="match status" value="1"/>
</dbReference>
<protein>
    <submittedName>
        <fullName evidence="6">Swr1 complex component</fullName>
        <ecNumber evidence="6">3.6.4.12</ecNumber>
    </submittedName>
</protein>
<feature type="compositionally biased region" description="Polar residues" evidence="5">
    <location>
        <begin position="29"/>
        <end position="66"/>
    </location>
</feature>
<evidence type="ECO:0000313" key="6">
    <source>
        <dbReference type="EMBL" id="KAL0570717.1"/>
    </source>
</evidence>
<feature type="compositionally biased region" description="Acidic residues" evidence="5">
    <location>
        <begin position="527"/>
        <end position="561"/>
    </location>
</feature>